<organism evidence="3 4">
    <name type="scientific">Granulosicoccus antarcticus IMCC3135</name>
    <dbReference type="NCBI Taxonomy" id="1192854"/>
    <lineage>
        <taxon>Bacteria</taxon>
        <taxon>Pseudomonadati</taxon>
        <taxon>Pseudomonadota</taxon>
        <taxon>Gammaproteobacteria</taxon>
        <taxon>Chromatiales</taxon>
        <taxon>Granulosicoccaceae</taxon>
        <taxon>Granulosicoccus</taxon>
    </lineage>
</organism>
<dbReference type="Pfam" id="PF12500">
    <property type="entry name" value="TRSP"/>
    <property type="match status" value="1"/>
</dbReference>
<evidence type="ECO:0000259" key="1">
    <source>
        <dbReference type="Pfam" id="PF12500"/>
    </source>
</evidence>
<evidence type="ECO:0000313" key="4">
    <source>
        <dbReference type="Proteomes" id="UP000250079"/>
    </source>
</evidence>
<name>A0A2Z2NHG0_9GAMM</name>
<dbReference type="Proteomes" id="UP000250079">
    <property type="component" value="Chromosome"/>
</dbReference>
<evidence type="ECO:0008006" key="5">
    <source>
        <dbReference type="Google" id="ProtNLM"/>
    </source>
</evidence>
<keyword evidence="4" id="KW-1185">Reference proteome</keyword>
<dbReference type="KEGG" id="gai:IMCC3135_03045"/>
<proteinExistence type="predicted"/>
<dbReference type="InterPro" id="IPR022537">
    <property type="entry name" value="TRSP_dom"/>
</dbReference>
<evidence type="ECO:0000259" key="2">
    <source>
        <dbReference type="Pfam" id="PF15609"/>
    </source>
</evidence>
<dbReference type="Pfam" id="PF15609">
    <property type="entry name" value="PRTase_2"/>
    <property type="match status" value="1"/>
</dbReference>
<dbReference type="PIRSF" id="PIRSF020967">
    <property type="entry name" value="UCP020967"/>
    <property type="match status" value="1"/>
</dbReference>
<dbReference type="OrthoDB" id="56827at2"/>
<dbReference type="InterPro" id="IPR011214">
    <property type="entry name" value="UCP020967"/>
</dbReference>
<protein>
    <recommendedName>
        <fullName evidence="5">Phosphoribosyltransferase domain-containing protein</fullName>
    </recommendedName>
</protein>
<feature type="domain" description="TRSP" evidence="1">
    <location>
        <begin position="274"/>
        <end position="388"/>
    </location>
</feature>
<gene>
    <name evidence="3" type="ORF">IMCC3135_03045</name>
</gene>
<dbReference type="InterPro" id="IPR041688">
    <property type="entry name" value="PRTase_2"/>
</dbReference>
<feature type="domain" description="Orotate phosphoribosyltransferase-like" evidence="2">
    <location>
        <begin position="45"/>
        <end position="224"/>
    </location>
</feature>
<reference evidence="3 4" key="1">
    <citation type="submission" date="2016-12" db="EMBL/GenBank/DDBJ databases">
        <authorList>
            <person name="Song W.-J."/>
            <person name="Kurnit D.M."/>
        </authorList>
    </citation>
    <scope>NUCLEOTIDE SEQUENCE [LARGE SCALE GENOMIC DNA]</scope>
    <source>
        <strain evidence="3 4">IMCC3135</strain>
    </source>
</reference>
<accession>A0A2Z2NHG0</accession>
<evidence type="ECO:0000313" key="3">
    <source>
        <dbReference type="EMBL" id="ASJ70722.1"/>
    </source>
</evidence>
<dbReference type="SUPFAM" id="SSF53271">
    <property type="entry name" value="PRTase-like"/>
    <property type="match status" value="1"/>
</dbReference>
<sequence length="419" mass="44704">MNPLNDAAASVTASVAAGAVKTPRRHELEAGVLSLVTSQSEAQDIFKIAERINPKRAFLFVSTLLGRHIPVDPVEHRAALQTLADGVQTHLLDGPVFVMGFAETAVGIGAGVFDCLRMGNPARNIGYLTTTRFPARGASEWFSIEEGHSHAVDHTILEPGPGVVQQGADATLVLVDDETTTGKTFSELAAGLCAQSQQFGRVVLVTLTDWSDDQAQTAVEGIFKGADVCSVTLQKGSWSWTPKENWTPSALPGGCKAHRSPWIPDADQTFAAPRLGLASSAARQSGEDILSDLQRSGLRSTGAGDKVLVVGAGEHVWQPMLAAEALCERGIHARFITTTRSPILQGDTIRQKVSFPDHYGQGFWMYMHNVTPSDWDRILFFTETGVDGLPAELIDWLGQVDVIDGSGAVTVLKSAVGAA</sequence>
<dbReference type="AlphaFoldDB" id="A0A2Z2NHG0"/>
<dbReference type="RefSeq" id="WP_088916237.1">
    <property type="nucleotide sequence ID" value="NZ_CP018632.1"/>
</dbReference>
<dbReference type="EMBL" id="CP018632">
    <property type="protein sequence ID" value="ASJ70722.1"/>
    <property type="molecule type" value="Genomic_DNA"/>
</dbReference>
<dbReference type="InterPro" id="IPR029057">
    <property type="entry name" value="PRTase-like"/>
</dbReference>